<reference evidence="3" key="1">
    <citation type="submission" date="2011-12" db="EMBL/GenBank/DDBJ databases">
        <authorList>
            <consortium name="The Broad Institute Genome Sequencing Platform"/>
            <person name="Russ C."/>
            <person name="Tyler B."/>
            <person name="Panabieres F."/>
            <person name="Shan W."/>
            <person name="Tripathy S."/>
            <person name="Grunwald N."/>
            <person name="Machado M."/>
            <person name="Young S.K."/>
            <person name="Zeng Q."/>
            <person name="Gargeya S."/>
            <person name="Fitzgerald M."/>
            <person name="Haas B."/>
            <person name="Abouelleil A."/>
            <person name="Alvarado L."/>
            <person name="Arachchi H.M."/>
            <person name="Berlin A."/>
            <person name="Chapman S.B."/>
            <person name="Gearin G."/>
            <person name="Goldberg J."/>
            <person name="Griggs A."/>
            <person name="Gujja S."/>
            <person name="Hansen M."/>
            <person name="Heiman D."/>
            <person name="Howarth C."/>
            <person name="Larimer J."/>
            <person name="Lui A."/>
            <person name="MacDonald P.J.P."/>
            <person name="McCowen C."/>
            <person name="Montmayeur A."/>
            <person name="Murphy C."/>
            <person name="Neiman D."/>
            <person name="Pearson M."/>
            <person name="Priest M."/>
            <person name="Roberts A."/>
            <person name="Saif S."/>
            <person name="Shea T."/>
            <person name="Sisk P."/>
            <person name="Stolte C."/>
            <person name="Sykes S."/>
            <person name="Wortman J."/>
            <person name="Nusbaum C."/>
            <person name="Birren B."/>
        </authorList>
    </citation>
    <scope>NUCLEOTIDE SEQUENCE [LARGE SCALE GENOMIC DNA]</scope>
    <source>
        <strain evidence="3">INRA-310</strain>
    </source>
</reference>
<proteinExistence type="predicted"/>
<evidence type="ECO:0000256" key="1">
    <source>
        <dbReference type="SAM" id="MobiDB-lite"/>
    </source>
</evidence>
<dbReference type="EMBL" id="KI669583">
    <property type="protein sequence ID" value="ETN10312.1"/>
    <property type="molecule type" value="Genomic_DNA"/>
</dbReference>
<dbReference type="Proteomes" id="UP000018817">
    <property type="component" value="Unassembled WGS sequence"/>
</dbReference>
<gene>
    <name evidence="2" type="ORF">PPTG_22809</name>
</gene>
<dbReference type="VEuPathDB" id="FungiDB:PPTG_22809"/>
<name>W2QAZ3_PHYN3</name>
<accession>W2QAZ3</accession>
<dbReference type="OrthoDB" id="190375at2759"/>
<organism evidence="2 3">
    <name type="scientific">Phytophthora nicotianae (strain INRA-310)</name>
    <name type="common">Phytophthora parasitica</name>
    <dbReference type="NCBI Taxonomy" id="761204"/>
    <lineage>
        <taxon>Eukaryota</taxon>
        <taxon>Sar</taxon>
        <taxon>Stramenopiles</taxon>
        <taxon>Oomycota</taxon>
        <taxon>Peronosporomycetes</taxon>
        <taxon>Peronosporales</taxon>
        <taxon>Peronosporaceae</taxon>
        <taxon>Phytophthora</taxon>
    </lineage>
</organism>
<sequence>MQKREGGVGMGNRKREEAGLIERLAGCSGTNWSVSSILNEVLPEQRHLYAARYLLEPRLQTDKTIDNKKHWTTNTEDKVKRNISVAPLRAPPHSSMGSSRVDASMMQPLVLSSDNSTGVYTPTNSLRGHMLTIWEDKFRFKCLAVEDIMFLLAHPSVADTLESASFLREANLTYDQVMELEMALVMLFGAKYMDSRSSFTRFAFKMHDAPRGISVEASTASHRSTSKISVQANNDTDENGPNSCHSKDNSSTADRLPTRNPGMGP</sequence>
<feature type="compositionally biased region" description="Polar residues" evidence="1">
    <location>
        <begin position="216"/>
        <end position="253"/>
    </location>
</feature>
<dbReference type="AlphaFoldDB" id="W2QAZ3"/>
<evidence type="ECO:0000313" key="2">
    <source>
        <dbReference type="EMBL" id="ETN10312.1"/>
    </source>
</evidence>
<feature type="region of interest" description="Disordered" evidence="1">
    <location>
        <begin position="216"/>
        <end position="265"/>
    </location>
</feature>
<reference evidence="2 3" key="2">
    <citation type="submission" date="2013-11" db="EMBL/GenBank/DDBJ databases">
        <title>The Genome Sequence of Phytophthora parasitica INRA-310.</title>
        <authorList>
            <consortium name="The Broad Institute Genomics Platform"/>
            <person name="Russ C."/>
            <person name="Tyler B."/>
            <person name="Panabieres F."/>
            <person name="Shan W."/>
            <person name="Tripathy S."/>
            <person name="Grunwald N."/>
            <person name="Machado M."/>
            <person name="Johnson C.S."/>
            <person name="Arredondo F."/>
            <person name="Hong C."/>
            <person name="Coffey M."/>
            <person name="Young S.K."/>
            <person name="Zeng Q."/>
            <person name="Gargeya S."/>
            <person name="Fitzgerald M."/>
            <person name="Abouelleil A."/>
            <person name="Alvarado L."/>
            <person name="Chapman S.B."/>
            <person name="Gainer-Dewar J."/>
            <person name="Goldberg J."/>
            <person name="Griggs A."/>
            <person name="Gujja S."/>
            <person name="Hansen M."/>
            <person name="Howarth C."/>
            <person name="Imamovic A."/>
            <person name="Ireland A."/>
            <person name="Larimer J."/>
            <person name="McCowan C."/>
            <person name="Murphy C."/>
            <person name="Pearson M."/>
            <person name="Poon T.W."/>
            <person name="Priest M."/>
            <person name="Roberts A."/>
            <person name="Saif S."/>
            <person name="Shea T."/>
            <person name="Sykes S."/>
            <person name="Wortman J."/>
            <person name="Nusbaum C."/>
            <person name="Birren B."/>
        </authorList>
    </citation>
    <scope>NUCLEOTIDE SEQUENCE [LARGE SCALE GENOMIC DNA]</scope>
    <source>
        <strain evidence="2 3">INRA-310</strain>
    </source>
</reference>
<evidence type="ECO:0000313" key="3">
    <source>
        <dbReference type="Proteomes" id="UP000018817"/>
    </source>
</evidence>
<dbReference type="GeneID" id="20191408"/>
<protein>
    <submittedName>
        <fullName evidence="2">Uncharacterized protein</fullName>
    </submittedName>
</protein>
<dbReference type="RefSeq" id="XP_008904749.1">
    <property type="nucleotide sequence ID" value="XM_008906501.1"/>
</dbReference>